<dbReference type="Proteomes" id="UP000605518">
    <property type="component" value="Segment"/>
</dbReference>
<accession>A0A7S5R9G0</accession>
<protein>
    <submittedName>
        <fullName evidence="1">Uncharacterized protein</fullName>
    </submittedName>
</protein>
<reference evidence="1" key="1">
    <citation type="submission" date="2020-01" db="EMBL/GenBank/DDBJ databases">
        <title>Patterns of diversity and host range of bacteriophage communities associated with bean-nodulatin bacteria.</title>
        <authorList>
            <person name="Vann Cauwenberghe J."/>
            <person name="Santamaria R.I."/>
            <person name="Bustos P."/>
            <person name="Juarez S."/>
            <person name="Gonzalez V."/>
        </authorList>
    </citation>
    <scope>NUCLEOTIDE SEQUENCE</scope>
</reference>
<sequence>MIVKVTEIVDPECNFLTRGKKYEAYDIFKWEGEIVSYNILDDDGDELYCWMRSPRPWAKFQVIPSVVVH</sequence>
<keyword evidence="2" id="KW-1185">Reference proteome</keyword>
<organism evidence="1 2">
    <name type="scientific">Rhizobium phage RHph_Y68</name>
    <dbReference type="NCBI Taxonomy" id="2509787"/>
    <lineage>
        <taxon>Viruses</taxon>
        <taxon>Duplodnaviria</taxon>
        <taxon>Heunggongvirae</taxon>
        <taxon>Uroviricota</taxon>
        <taxon>Caudoviricetes</taxon>
        <taxon>Pootjesviridae</taxon>
        <taxon>Staniewskivirinae</taxon>
        <taxon>Trinifflemingvirus</taxon>
        <taxon>Trinifflemingvirus Y68</taxon>
    </lineage>
</organism>
<proteinExistence type="predicted"/>
<gene>
    <name evidence="1" type="ORF">EVB55_044</name>
</gene>
<evidence type="ECO:0000313" key="2">
    <source>
        <dbReference type="Proteomes" id="UP000605518"/>
    </source>
</evidence>
<name>A0A7S5R9G0_9CAUD</name>
<evidence type="ECO:0000313" key="1">
    <source>
        <dbReference type="EMBL" id="QIG67979.1"/>
    </source>
</evidence>
<dbReference type="EMBL" id="MN988486">
    <property type="protein sequence ID" value="QIG67979.1"/>
    <property type="molecule type" value="Genomic_DNA"/>
</dbReference>